<dbReference type="RefSeq" id="WP_349140812.1">
    <property type="nucleotide sequence ID" value="NZ_JBBMFT010000007.1"/>
</dbReference>
<keyword evidence="3" id="KW-1185">Reference proteome</keyword>
<evidence type="ECO:0000313" key="3">
    <source>
        <dbReference type="Proteomes" id="UP001440599"/>
    </source>
</evidence>
<keyword evidence="1" id="KW-1133">Transmembrane helix</keyword>
<comment type="caution">
    <text evidence="2">The sequence shown here is derived from an EMBL/GenBank/DDBJ whole genome shotgun (WGS) entry which is preliminary data.</text>
</comment>
<dbReference type="Proteomes" id="UP001440599">
    <property type="component" value="Unassembled WGS sequence"/>
</dbReference>
<protein>
    <submittedName>
        <fullName evidence="2">DUF4179 domain-containing protein</fullName>
    </submittedName>
</protein>
<keyword evidence="1" id="KW-0472">Membrane</keyword>
<keyword evidence="1" id="KW-0812">Transmembrane</keyword>
<reference evidence="2 3" key="1">
    <citation type="submission" date="2024-03" db="EMBL/GenBank/DDBJ databases">
        <title>Human intestinal bacterial collection.</title>
        <authorList>
            <person name="Pauvert C."/>
            <person name="Hitch T.C.A."/>
            <person name="Clavel T."/>
        </authorList>
    </citation>
    <scope>NUCLEOTIDE SEQUENCE [LARGE SCALE GENOMIC DNA]</scope>
    <source>
        <strain evidence="2 3">CLA-AP-H34</strain>
    </source>
</reference>
<evidence type="ECO:0000256" key="1">
    <source>
        <dbReference type="SAM" id="Phobius"/>
    </source>
</evidence>
<proteinExistence type="predicted"/>
<organism evidence="2 3">
    <name type="scientific">Flavonifractor hominis</name>
    <dbReference type="NCBI Taxonomy" id="3133178"/>
    <lineage>
        <taxon>Bacteria</taxon>
        <taxon>Bacillati</taxon>
        <taxon>Bacillota</taxon>
        <taxon>Clostridia</taxon>
        <taxon>Eubacteriales</taxon>
        <taxon>Oscillospiraceae</taxon>
        <taxon>Flavonifractor</taxon>
    </lineage>
</organism>
<accession>A0ABV1ER19</accession>
<dbReference type="EMBL" id="JBBMFT010000007">
    <property type="protein sequence ID" value="MEQ2457051.1"/>
    <property type="molecule type" value="Genomic_DNA"/>
</dbReference>
<evidence type="ECO:0000313" key="2">
    <source>
        <dbReference type="EMBL" id="MEQ2457051.1"/>
    </source>
</evidence>
<name>A0ABV1ER19_9FIRM</name>
<feature type="transmembrane region" description="Helical" evidence="1">
    <location>
        <begin position="41"/>
        <end position="63"/>
    </location>
</feature>
<gene>
    <name evidence="2" type="ORF">WMO45_10995</name>
</gene>
<sequence>MSSYRDSMDQLHFTPEQKQAMTDRLLSGTARSRRRFPVRRLAVVAAAAALVFTVGAAGATGALRPASDFLSDLLGGAPAQTEIIDRIGRPIDASATSGGVTITADAIIGDRYSYAILYSIRRDDGQPLAQDISSTEGRLALTFDDWGTQLGQPGGSHGASWFFDADPTDNAIQFVEMMTQDQPLGQGTARVKFQDLFLYTDNYTQRQLLAAGTWKLKFDFAFEDASLSLPAGQSFQLNGMDATLDRVTISPLSIQVDYTVHQQLQWDHAGQDGQQSAHDREESYRYFESLPITITRTDGTVLDLSNSGGGISPRAGETVCQKGGIFDEILDLSTVESVTVGDIVLPVHAG</sequence>